<evidence type="ECO:0000313" key="4">
    <source>
        <dbReference type="EMBL" id="KAJ9535073.1"/>
    </source>
</evidence>
<dbReference type="GO" id="GO:0046872">
    <property type="term" value="F:metal ion binding"/>
    <property type="evidence" value="ECO:0007669"/>
    <property type="project" value="UniProtKB-KW"/>
</dbReference>
<dbReference type="CDD" id="cd09272">
    <property type="entry name" value="RNase_HI_RT_Ty1"/>
    <property type="match status" value="1"/>
</dbReference>
<dbReference type="Gene3D" id="3.30.420.10">
    <property type="entry name" value="Ribonuclease H-like superfamily/Ribonuclease H"/>
    <property type="match status" value="1"/>
</dbReference>
<dbReference type="PANTHER" id="PTHR42648:SF27">
    <property type="entry name" value="RNA-DIRECTED DNA POLYMERASE"/>
    <property type="match status" value="1"/>
</dbReference>
<dbReference type="PANTHER" id="PTHR42648">
    <property type="entry name" value="TRANSPOSASE, PUTATIVE-RELATED"/>
    <property type="match status" value="1"/>
</dbReference>
<comment type="caution">
    <text evidence="4">The sequence shown here is derived from an EMBL/GenBank/DDBJ whole genome shotgun (WGS) entry which is preliminary data.</text>
</comment>
<dbReference type="PROSITE" id="PS50994">
    <property type="entry name" value="INTEGRASE"/>
    <property type="match status" value="1"/>
</dbReference>
<reference evidence="4" key="1">
    <citation type="submission" date="2023-03" db="EMBL/GenBank/DDBJ databases">
        <title>Chromosome-scale reference genome and RAD-based genetic map of yellow starthistle (Centaurea solstitialis) reveal putative structural variation and QTLs associated with invader traits.</title>
        <authorList>
            <person name="Reatini B."/>
            <person name="Cang F.A."/>
            <person name="Jiang Q."/>
            <person name="Mckibben M.T.W."/>
            <person name="Barker M.S."/>
            <person name="Rieseberg L.H."/>
            <person name="Dlugosch K.M."/>
        </authorList>
    </citation>
    <scope>NUCLEOTIDE SEQUENCE</scope>
    <source>
        <strain evidence="4">CAN-66</strain>
        <tissue evidence="4">Leaf</tissue>
    </source>
</reference>
<evidence type="ECO:0000256" key="2">
    <source>
        <dbReference type="ARBA" id="ARBA00022801"/>
    </source>
</evidence>
<dbReference type="SUPFAM" id="SSF53098">
    <property type="entry name" value="Ribonuclease H-like"/>
    <property type="match status" value="1"/>
</dbReference>
<dbReference type="GO" id="GO:0003676">
    <property type="term" value="F:nucleic acid binding"/>
    <property type="evidence" value="ECO:0007669"/>
    <property type="project" value="InterPro"/>
</dbReference>
<feature type="domain" description="Integrase catalytic" evidence="3">
    <location>
        <begin position="1"/>
        <end position="77"/>
    </location>
</feature>
<keyword evidence="5" id="KW-1185">Reference proteome</keyword>
<dbReference type="AlphaFoldDB" id="A0AA38SN24"/>
<gene>
    <name evidence="4" type="ORF">OSB04_un001852</name>
</gene>
<dbReference type="InterPro" id="IPR013103">
    <property type="entry name" value="RVT_2"/>
</dbReference>
<keyword evidence="2" id="KW-0378">Hydrolase</keyword>
<protein>
    <recommendedName>
        <fullName evidence="3">Integrase catalytic domain-containing protein</fullName>
    </recommendedName>
</protein>
<dbReference type="InterPro" id="IPR001584">
    <property type="entry name" value="Integrase_cat-core"/>
</dbReference>
<sequence length="359" mass="41448">MECGIVSQLTPPYTPQMNGVSERRNRTLLDMVRSMMCRSTLAVSFWGHALEAAAHILNRAPTKSVEKTPYELWKCKKPKMSFLNIWGCEVYVKRPTSENSNPNLTSVSSWDIPRPQWDITSTTLKRTKHESEQWQEAMRAEMQSMYDNQVWELTDLSQHYRAVGRNWVFKKKTDMDGNVHTFKARLVAKGFTQTHGIDYDETFSPVAMLKSIRILMAISAYFNYEIWQMDVKTAFLNEKLTEDVYMEQPEGFEDPKNPNKLRNFLSDLRVVASISRPIDIFCDNSGAVEQVKEPREHHKSRHVLRKYHLIGEIIGRGDVRICMIPTDENVVDPLTKLLARVKHEAHACSIGMQYLDASS</sequence>
<dbReference type="InterPro" id="IPR036397">
    <property type="entry name" value="RNaseH_sf"/>
</dbReference>
<keyword evidence="1" id="KW-0479">Metal-binding</keyword>
<organism evidence="4 5">
    <name type="scientific">Centaurea solstitialis</name>
    <name type="common">yellow star-thistle</name>
    <dbReference type="NCBI Taxonomy" id="347529"/>
    <lineage>
        <taxon>Eukaryota</taxon>
        <taxon>Viridiplantae</taxon>
        <taxon>Streptophyta</taxon>
        <taxon>Embryophyta</taxon>
        <taxon>Tracheophyta</taxon>
        <taxon>Spermatophyta</taxon>
        <taxon>Magnoliopsida</taxon>
        <taxon>eudicotyledons</taxon>
        <taxon>Gunneridae</taxon>
        <taxon>Pentapetalae</taxon>
        <taxon>asterids</taxon>
        <taxon>campanulids</taxon>
        <taxon>Asterales</taxon>
        <taxon>Asteraceae</taxon>
        <taxon>Carduoideae</taxon>
        <taxon>Cardueae</taxon>
        <taxon>Centaureinae</taxon>
        <taxon>Centaurea</taxon>
    </lineage>
</organism>
<dbReference type="EMBL" id="JARYMX010000849">
    <property type="protein sequence ID" value="KAJ9535073.1"/>
    <property type="molecule type" value="Genomic_DNA"/>
</dbReference>
<dbReference type="GO" id="GO:0015074">
    <property type="term" value="P:DNA integration"/>
    <property type="evidence" value="ECO:0007669"/>
    <property type="project" value="InterPro"/>
</dbReference>
<evidence type="ECO:0000313" key="5">
    <source>
        <dbReference type="Proteomes" id="UP001172457"/>
    </source>
</evidence>
<dbReference type="Proteomes" id="UP001172457">
    <property type="component" value="Unassembled WGS sequence"/>
</dbReference>
<dbReference type="GO" id="GO:0016787">
    <property type="term" value="F:hydrolase activity"/>
    <property type="evidence" value="ECO:0007669"/>
    <property type="project" value="UniProtKB-KW"/>
</dbReference>
<evidence type="ECO:0000256" key="1">
    <source>
        <dbReference type="ARBA" id="ARBA00022723"/>
    </source>
</evidence>
<dbReference type="InterPro" id="IPR012337">
    <property type="entry name" value="RNaseH-like_sf"/>
</dbReference>
<name>A0AA38SN24_9ASTR</name>
<evidence type="ECO:0000259" key="3">
    <source>
        <dbReference type="PROSITE" id="PS50994"/>
    </source>
</evidence>
<accession>A0AA38SN24</accession>
<proteinExistence type="predicted"/>
<dbReference type="Pfam" id="PF07727">
    <property type="entry name" value="RVT_2"/>
    <property type="match status" value="1"/>
</dbReference>
<dbReference type="InterPro" id="IPR039537">
    <property type="entry name" value="Retrotran_Ty1/copia-like"/>
</dbReference>